<accession>A0A4R9AXN4</accession>
<dbReference type="InterPro" id="IPR001173">
    <property type="entry name" value="Glyco_trans_2-like"/>
</dbReference>
<evidence type="ECO:0000259" key="1">
    <source>
        <dbReference type="Pfam" id="PF00535"/>
    </source>
</evidence>
<sequence length="338" mass="36573">MNGAHAAGRPVVSVIVPAYNAAEFLDGAIERLLQQTLAVDSAAIEIIVVDDGSTDATATIGARAATEHASVHFFQQERNGGVALARARAVAESRGDFLWFVDCDDDWADFALEKLVAAARSTGADVVVCGAEYVYPGQRRPLAAPALTGPITGAEAFGLLLDGELTGHLWNKLFRHSLTQEIEFTPARVHSDLAMVAQLIAAADRVAFISDVLYSYVVRGGSIIRSGSRRAESLLLVEQAITTAAITLDTRIISSNSYGYFRLRYVLLSGLKDALNGPYDDEERDAIVAELRSRLTWRLVLLAARRRDWKRLALAGTAKVNIGLHRRVLRFAAEKGAA</sequence>
<organism evidence="2 3">
    <name type="scientific">Cryobacterium gelidum</name>
    <dbReference type="NCBI Taxonomy" id="1259164"/>
    <lineage>
        <taxon>Bacteria</taxon>
        <taxon>Bacillati</taxon>
        <taxon>Actinomycetota</taxon>
        <taxon>Actinomycetes</taxon>
        <taxon>Micrococcales</taxon>
        <taxon>Microbacteriaceae</taxon>
        <taxon>Cryobacterium</taxon>
    </lineage>
</organism>
<dbReference type="InterPro" id="IPR029044">
    <property type="entry name" value="Nucleotide-diphossugar_trans"/>
</dbReference>
<dbReference type="PANTHER" id="PTHR43685:SF2">
    <property type="entry name" value="GLYCOSYLTRANSFERASE 2-LIKE DOMAIN-CONTAINING PROTEIN"/>
    <property type="match status" value="1"/>
</dbReference>
<dbReference type="Proteomes" id="UP000297983">
    <property type="component" value="Unassembled WGS sequence"/>
</dbReference>
<gene>
    <name evidence="2" type="ORF">E3T50_06055</name>
</gene>
<dbReference type="GO" id="GO:0016740">
    <property type="term" value="F:transferase activity"/>
    <property type="evidence" value="ECO:0007669"/>
    <property type="project" value="UniProtKB-KW"/>
</dbReference>
<evidence type="ECO:0000313" key="3">
    <source>
        <dbReference type="Proteomes" id="UP000297983"/>
    </source>
</evidence>
<comment type="caution">
    <text evidence="2">The sequence shown here is derived from an EMBL/GenBank/DDBJ whole genome shotgun (WGS) entry which is preliminary data.</text>
</comment>
<dbReference type="RefSeq" id="WP_134551042.1">
    <property type="nucleotide sequence ID" value="NZ_SOHL01000009.1"/>
</dbReference>
<proteinExistence type="predicted"/>
<dbReference type="PANTHER" id="PTHR43685">
    <property type="entry name" value="GLYCOSYLTRANSFERASE"/>
    <property type="match status" value="1"/>
</dbReference>
<protein>
    <submittedName>
        <fullName evidence="2">Glycosyltransferase</fullName>
    </submittedName>
</protein>
<dbReference type="Pfam" id="PF00535">
    <property type="entry name" value="Glycos_transf_2"/>
    <property type="match status" value="1"/>
</dbReference>
<keyword evidence="3" id="KW-1185">Reference proteome</keyword>
<keyword evidence="2" id="KW-0808">Transferase</keyword>
<dbReference type="EMBL" id="SOHL01000009">
    <property type="protein sequence ID" value="TFD72412.1"/>
    <property type="molecule type" value="Genomic_DNA"/>
</dbReference>
<dbReference type="InterPro" id="IPR050834">
    <property type="entry name" value="Glycosyltransf_2"/>
</dbReference>
<dbReference type="Gene3D" id="3.90.550.10">
    <property type="entry name" value="Spore Coat Polysaccharide Biosynthesis Protein SpsA, Chain A"/>
    <property type="match status" value="1"/>
</dbReference>
<dbReference type="AlphaFoldDB" id="A0A4R9AXN4"/>
<evidence type="ECO:0000313" key="2">
    <source>
        <dbReference type="EMBL" id="TFD72412.1"/>
    </source>
</evidence>
<name>A0A4R9AXN4_9MICO</name>
<dbReference type="CDD" id="cd00761">
    <property type="entry name" value="Glyco_tranf_GTA_type"/>
    <property type="match status" value="1"/>
</dbReference>
<reference evidence="2 3" key="1">
    <citation type="submission" date="2019-03" db="EMBL/GenBank/DDBJ databases">
        <title>Genomics of glacier-inhabiting Cryobacterium strains.</title>
        <authorList>
            <person name="Liu Q."/>
            <person name="Xin Y.-H."/>
        </authorList>
    </citation>
    <scope>NUCLEOTIDE SEQUENCE [LARGE SCALE GENOMIC DNA]</scope>
    <source>
        <strain evidence="2 3">Hz16</strain>
    </source>
</reference>
<feature type="domain" description="Glycosyltransferase 2-like" evidence="1">
    <location>
        <begin position="13"/>
        <end position="139"/>
    </location>
</feature>
<dbReference type="SUPFAM" id="SSF53448">
    <property type="entry name" value="Nucleotide-diphospho-sugar transferases"/>
    <property type="match status" value="1"/>
</dbReference>